<keyword evidence="2" id="KW-1185">Reference proteome</keyword>
<dbReference type="InterPro" id="IPR021898">
    <property type="entry name" value="DUF3509"/>
</dbReference>
<accession>A0ABV7T0I4</accession>
<dbReference type="RefSeq" id="WP_386360764.1">
    <property type="nucleotide sequence ID" value="NZ_JBHRXZ010000003.1"/>
</dbReference>
<gene>
    <name evidence="1" type="ORF">ACFOMF_02160</name>
</gene>
<dbReference type="Pfam" id="PF12021">
    <property type="entry name" value="DUF3509"/>
    <property type="match status" value="1"/>
</dbReference>
<evidence type="ECO:0000313" key="2">
    <source>
        <dbReference type="Proteomes" id="UP001595630"/>
    </source>
</evidence>
<dbReference type="EMBL" id="JBHRXZ010000003">
    <property type="protein sequence ID" value="MFC3606590.1"/>
    <property type="molecule type" value="Genomic_DNA"/>
</dbReference>
<reference evidence="2" key="1">
    <citation type="journal article" date="2019" name="Int. J. Syst. Evol. Microbiol.">
        <title>The Global Catalogue of Microorganisms (GCM) 10K type strain sequencing project: providing services to taxonomists for standard genome sequencing and annotation.</title>
        <authorList>
            <consortium name="The Broad Institute Genomics Platform"/>
            <consortium name="The Broad Institute Genome Sequencing Center for Infectious Disease"/>
            <person name="Wu L."/>
            <person name="Ma J."/>
        </authorList>
    </citation>
    <scope>NUCLEOTIDE SEQUENCE [LARGE SCALE GENOMIC DNA]</scope>
    <source>
        <strain evidence="2">KCTC 42447</strain>
    </source>
</reference>
<name>A0ABV7T0I4_9GAMM</name>
<sequence length="91" mass="10330">MSISPFKMISDVFQPRYNVNFCIEKPDGSILLTLTDAQGVAVKRYILAEQWRDRSKLERLIQSLCFSLAIERGEINVLKAGRPDNTQASAR</sequence>
<proteinExistence type="predicted"/>
<comment type="caution">
    <text evidence="1">The sequence shown here is derived from an EMBL/GenBank/DDBJ whole genome shotgun (WGS) entry which is preliminary data.</text>
</comment>
<protein>
    <submittedName>
        <fullName evidence="1">DUF3509 domain-containing protein</fullName>
    </submittedName>
</protein>
<organism evidence="1 2">
    <name type="scientific">Stutzerimonas tarimensis</name>
    <dbReference type="NCBI Taxonomy" id="1507735"/>
    <lineage>
        <taxon>Bacteria</taxon>
        <taxon>Pseudomonadati</taxon>
        <taxon>Pseudomonadota</taxon>
        <taxon>Gammaproteobacteria</taxon>
        <taxon>Pseudomonadales</taxon>
        <taxon>Pseudomonadaceae</taxon>
        <taxon>Stutzerimonas</taxon>
    </lineage>
</organism>
<evidence type="ECO:0000313" key="1">
    <source>
        <dbReference type="EMBL" id="MFC3606590.1"/>
    </source>
</evidence>
<dbReference type="Proteomes" id="UP001595630">
    <property type="component" value="Unassembled WGS sequence"/>
</dbReference>